<organism evidence="1 2">
    <name type="scientific">Rufibacter glacialis</name>
    <dbReference type="NCBI Taxonomy" id="1259555"/>
    <lineage>
        <taxon>Bacteria</taxon>
        <taxon>Pseudomonadati</taxon>
        <taxon>Bacteroidota</taxon>
        <taxon>Cytophagia</taxon>
        <taxon>Cytophagales</taxon>
        <taxon>Hymenobacteraceae</taxon>
        <taxon>Rufibacter</taxon>
    </lineage>
</organism>
<dbReference type="RefSeq" id="WP_192576598.1">
    <property type="nucleotide sequence ID" value="NZ_BMMG01000002.1"/>
</dbReference>
<comment type="caution">
    <text evidence="1">The sequence shown here is derived from an EMBL/GenBank/DDBJ whole genome shotgun (WGS) entry which is preliminary data.</text>
</comment>
<keyword evidence="2" id="KW-1185">Reference proteome</keyword>
<accession>A0ABV4RAX6</accession>
<proteinExistence type="predicted"/>
<protein>
    <submittedName>
        <fullName evidence="1">Uncharacterized protein</fullName>
    </submittedName>
</protein>
<dbReference type="EMBL" id="JBGOGF010000001">
    <property type="protein sequence ID" value="MFA1770262.1"/>
    <property type="molecule type" value="Genomic_DNA"/>
</dbReference>
<evidence type="ECO:0000313" key="1">
    <source>
        <dbReference type="EMBL" id="MFA1770262.1"/>
    </source>
</evidence>
<gene>
    <name evidence="1" type="ORF">ACD591_03085</name>
</gene>
<name>A0ABV4RAX6_9BACT</name>
<evidence type="ECO:0000313" key="2">
    <source>
        <dbReference type="Proteomes" id="UP001570846"/>
    </source>
</evidence>
<sequence>MAGTAAASFKSASIEERLVPWKEPGVSLAAGPAANTGWAPAVAAEKARSANERQIFINREDIANELSFKATTERGRDNEEIKLGKILIDDGVISVPAFGLFSLKEGLNRFERLHYQTKRKTCGVSWLRVRGGT</sequence>
<reference evidence="1 2" key="1">
    <citation type="submission" date="2024-08" db="EMBL/GenBank/DDBJ databases">
        <authorList>
            <person name="Wei W."/>
        </authorList>
    </citation>
    <scope>NUCLEOTIDE SEQUENCE [LARGE SCALE GENOMIC DNA]</scope>
    <source>
        <strain evidence="1 2">XU2</strain>
    </source>
</reference>
<dbReference type="Proteomes" id="UP001570846">
    <property type="component" value="Unassembled WGS sequence"/>
</dbReference>